<dbReference type="GO" id="GO:0003847">
    <property type="term" value="F:1-alkyl-2-acetylglycerophosphocholine esterase activity"/>
    <property type="evidence" value="ECO:0007669"/>
    <property type="project" value="UniProtKB-EC"/>
</dbReference>
<evidence type="ECO:0000256" key="3">
    <source>
        <dbReference type="ARBA" id="ARBA00022963"/>
    </source>
</evidence>
<dbReference type="EMBL" id="ML976256">
    <property type="protein sequence ID" value="KAF1935565.1"/>
    <property type="molecule type" value="Genomic_DNA"/>
</dbReference>
<evidence type="ECO:0000256" key="1">
    <source>
        <dbReference type="ARBA" id="ARBA00013201"/>
    </source>
</evidence>
<protein>
    <recommendedName>
        <fullName evidence="1">1-alkyl-2-acetylglycerophosphocholine esterase</fullName>
        <ecNumber evidence="1">3.1.1.47</ecNumber>
    </recommendedName>
</protein>
<feature type="region of interest" description="Disordered" evidence="5">
    <location>
        <begin position="629"/>
        <end position="727"/>
    </location>
</feature>
<dbReference type="InterPro" id="IPR029058">
    <property type="entry name" value="AB_hydrolase_fold"/>
</dbReference>
<keyword evidence="3" id="KW-0442">Lipid degradation</keyword>
<evidence type="ECO:0000313" key="7">
    <source>
        <dbReference type="EMBL" id="KAF1935565.1"/>
    </source>
</evidence>
<feature type="compositionally biased region" description="Basic and acidic residues" evidence="5">
    <location>
        <begin position="685"/>
        <end position="698"/>
    </location>
</feature>
<sequence length="727" mass="81085">MSFLERQTTRITGTDHGRRHNALGSSGSGRIPNAKKPRSRPPASLRDHLPYPTSVLSPASGPYSIGSMEIEVPVENPRPISDITRHGRHILQLETVLFTLYYPASFGSGTGKAPGGEKKWGRETWLPRPRMETAKGYAKFAGLPSFVGIGLFGATTMLTKLRAYRNSPPATHWPPEGNTKKYGYTVKNQQGEPPEGMDSEPTFPLLMFSHGLGGSRTAYSSLCSEFASYGFVVCAVEHRDGSGPRSFINHKKRGKNKKDQNGGAKVDKADCNGDPGCEKEFEKWQHMDHTEEEIRRGYHNVDYIFPKGNPMDTAPNNEQGVDGELRSAQIEMRLCELEEAYRVLKIICAGDGEEIARQNLRTGAYVGGSSRGLAGVDWAQWKHRFHVDKMTMAGHSFGAATVVEVLRHTERFTNVQAGIIYDIWGAPIKPPVEDPKHRIHLPLLGISSEAFMYWEKNWDATMSLMNEASEHGAPAYLLTVRGSVHISQSDFSILYKHITSFFLKATVHPQRAIDLNISTSLEFLRLVTPNSGGGKSIIDRCMTDEKILQTPLLEDMPDDHRPDDEWIAARLRVEHEFRKRMAAGVQRKFKRNLKGERGTGYTTEDEMWCFYKPTDEELRKWIEDEGRGEKRIDEERATKGDGDGDNGGKHEHTDSSSETESTLRSDDEIQGSSEQTQCDEPPGEPVKDKYRKGEKDTDAAADAEANEAPAETWLGVLPALRDGPQQG</sequence>
<feature type="compositionally biased region" description="Polar residues" evidence="5">
    <location>
        <begin position="1"/>
        <end position="12"/>
    </location>
</feature>
<feature type="transmembrane region" description="Helical" evidence="6">
    <location>
        <begin position="137"/>
        <end position="158"/>
    </location>
</feature>
<dbReference type="GO" id="GO:0016042">
    <property type="term" value="P:lipid catabolic process"/>
    <property type="evidence" value="ECO:0007669"/>
    <property type="project" value="UniProtKB-KW"/>
</dbReference>
<evidence type="ECO:0000256" key="5">
    <source>
        <dbReference type="SAM" id="MobiDB-lite"/>
    </source>
</evidence>
<dbReference type="Proteomes" id="UP000800038">
    <property type="component" value="Unassembled WGS sequence"/>
</dbReference>
<keyword evidence="8" id="KW-1185">Reference proteome</keyword>
<keyword evidence="4" id="KW-0443">Lipid metabolism</keyword>
<keyword evidence="6" id="KW-1133">Transmembrane helix</keyword>
<dbReference type="PANTHER" id="PTHR10272:SF0">
    <property type="entry name" value="PLATELET-ACTIVATING FACTOR ACETYLHYDROLASE"/>
    <property type="match status" value="1"/>
</dbReference>
<dbReference type="Gene3D" id="3.40.50.1820">
    <property type="entry name" value="alpha/beta hydrolase"/>
    <property type="match status" value="1"/>
</dbReference>
<organism evidence="7 8">
    <name type="scientific">Clathrospora elynae</name>
    <dbReference type="NCBI Taxonomy" id="706981"/>
    <lineage>
        <taxon>Eukaryota</taxon>
        <taxon>Fungi</taxon>
        <taxon>Dikarya</taxon>
        <taxon>Ascomycota</taxon>
        <taxon>Pezizomycotina</taxon>
        <taxon>Dothideomycetes</taxon>
        <taxon>Pleosporomycetidae</taxon>
        <taxon>Pleosporales</taxon>
        <taxon>Diademaceae</taxon>
        <taxon>Clathrospora</taxon>
    </lineage>
</organism>
<name>A0A6A5S4L3_9PLEO</name>
<dbReference type="PANTHER" id="PTHR10272">
    <property type="entry name" value="PLATELET-ACTIVATING FACTOR ACETYLHYDROLASE"/>
    <property type="match status" value="1"/>
</dbReference>
<gene>
    <name evidence="7" type="ORF">EJ02DRAFT_361228</name>
</gene>
<dbReference type="SUPFAM" id="SSF53474">
    <property type="entry name" value="alpha/beta-Hydrolases"/>
    <property type="match status" value="1"/>
</dbReference>
<keyword evidence="6" id="KW-0472">Membrane</keyword>
<feature type="region of interest" description="Disordered" evidence="5">
    <location>
        <begin position="1"/>
        <end position="56"/>
    </location>
</feature>
<feature type="compositionally biased region" description="Basic and acidic residues" evidence="5">
    <location>
        <begin position="257"/>
        <end position="271"/>
    </location>
</feature>
<evidence type="ECO:0000256" key="4">
    <source>
        <dbReference type="ARBA" id="ARBA00023098"/>
    </source>
</evidence>
<reference evidence="7" key="1">
    <citation type="journal article" date="2020" name="Stud. Mycol.">
        <title>101 Dothideomycetes genomes: a test case for predicting lifestyles and emergence of pathogens.</title>
        <authorList>
            <person name="Haridas S."/>
            <person name="Albert R."/>
            <person name="Binder M."/>
            <person name="Bloem J."/>
            <person name="Labutti K."/>
            <person name="Salamov A."/>
            <person name="Andreopoulos B."/>
            <person name="Baker S."/>
            <person name="Barry K."/>
            <person name="Bills G."/>
            <person name="Bluhm B."/>
            <person name="Cannon C."/>
            <person name="Castanera R."/>
            <person name="Culley D."/>
            <person name="Daum C."/>
            <person name="Ezra D."/>
            <person name="Gonzalez J."/>
            <person name="Henrissat B."/>
            <person name="Kuo A."/>
            <person name="Liang C."/>
            <person name="Lipzen A."/>
            <person name="Lutzoni F."/>
            <person name="Magnuson J."/>
            <person name="Mondo S."/>
            <person name="Nolan M."/>
            <person name="Ohm R."/>
            <person name="Pangilinan J."/>
            <person name="Park H.-J."/>
            <person name="Ramirez L."/>
            <person name="Alfaro M."/>
            <person name="Sun H."/>
            <person name="Tritt A."/>
            <person name="Yoshinaga Y."/>
            <person name="Zwiers L.-H."/>
            <person name="Turgeon B."/>
            <person name="Goodwin S."/>
            <person name="Spatafora J."/>
            <person name="Crous P."/>
            <person name="Grigoriev I."/>
        </authorList>
    </citation>
    <scope>NUCLEOTIDE SEQUENCE</scope>
    <source>
        <strain evidence="7">CBS 161.51</strain>
    </source>
</reference>
<proteinExistence type="predicted"/>
<feature type="region of interest" description="Disordered" evidence="5">
    <location>
        <begin position="245"/>
        <end position="271"/>
    </location>
</feature>
<dbReference type="Pfam" id="PF03403">
    <property type="entry name" value="PAF-AH_p_II"/>
    <property type="match status" value="1"/>
</dbReference>
<evidence type="ECO:0000256" key="2">
    <source>
        <dbReference type="ARBA" id="ARBA00022801"/>
    </source>
</evidence>
<dbReference type="EC" id="3.1.1.47" evidence="1"/>
<dbReference type="AlphaFoldDB" id="A0A6A5S4L3"/>
<evidence type="ECO:0000256" key="6">
    <source>
        <dbReference type="SAM" id="Phobius"/>
    </source>
</evidence>
<keyword evidence="6" id="KW-0812">Transmembrane</keyword>
<keyword evidence="2" id="KW-0378">Hydrolase</keyword>
<evidence type="ECO:0000313" key="8">
    <source>
        <dbReference type="Proteomes" id="UP000800038"/>
    </source>
</evidence>
<accession>A0A6A5S4L3</accession>
<dbReference type="OrthoDB" id="2363873at2759"/>
<feature type="compositionally biased region" description="Basic and acidic residues" evidence="5">
    <location>
        <begin position="629"/>
        <end position="667"/>
    </location>
</feature>